<proteinExistence type="predicted"/>
<feature type="domain" description="Protein FecR C-terminal" evidence="3">
    <location>
        <begin position="306"/>
        <end position="373"/>
    </location>
</feature>
<dbReference type="InterPro" id="IPR032508">
    <property type="entry name" value="FecR_C"/>
</dbReference>
<dbReference type="OrthoDB" id="651134at2"/>
<evidence type="ECO:0000313" key="5">
    <source>
        <dbReference type="Proteomes" id="UP000199109"/>
    </source>
</evidence>
<dbReference type="Pfam" id="PF16344">
    <property type="entry name" value="FecR_C"/>
    <property type="match status" value="1"/>
</dbReference>
<gene>
    <name evidence="4" type="ORF">SAMN05421636_11715</name>
</gene>
<keyword evidence="1" id="KW-1133">Transmembrane helix</keyword>
<dbReference type="STRING" id="641691.SAMN05421636_11715"/>
<dbReference type="Gene3D" id="2.60.120.1440">
    <property type="match status" value="1"/>
</dbReference>
<name>A0A1G7J2S1_9FLAO</name>
<organism evidence="4 5">
    <name type="scientific">Pricia antarctica</name>
    <dbReference type="NCBI Taxonomy" id="641691"/>
    <lineage>
        <taxon>Bacteria</taxon>
        <taxon>Pseudomonadati</taxon>
        <taxon>Bacteroidota</taxon>
        <taxon>Flavobacteriia</taxon>
        <taxon>Flavobacteriales</taxon>
        <taxon>Flavobacteriaceae</taxon>
        <taxon>Pricia</taxon>
    </lineage>
</organism>
<dbReference type="InterPro" id="IPR012373">
    <property type="entry name" value="Ferrdict_sens_TM"/>
</dbReference>
<dbReference type="EMBL" id="FNAO01000017">
    <property type="protein sequence ID" value="SDF19191.1"/>
    <property type="molecule type" value="Genomic_DNA"/>
</dbReference>
<keyword evidence="1" id="KW-0812">Transmembrane</keyword>
<dbReference type="InterPro" id="IPR006860">
    <property type="entry name" value="FecR"/>
</dbReference>
<protein>
    <submittedName>
        <fullName evidence="4">FecR family protein</fullName>
    </submittedName>
</protein>
<keyword evidence="5" id="KW-1185">Reference proteome</keyword>
<dbReference type="Pfam" id="PF04773">
    <property type="entry name" value="FecR"/>
    <property type="match status" value="1"/>
</dbReference>
<sequence length="374" mass="42109">MQEQEFKKLLDKYLNNSISDSEMELLEQFKEELLRLNPEPSFNSDIHKKEIGESIWSTVNMGTVKRKFTDLKSWGRYAAAAVIIGFIAASYIYLDDTASVITTNKPENAITLELEDGTIKTIDEKGNVKVLDTQGKIVGHQEGSSLKYSDSKSAKELVFNTLAVPYGRTFELQLSDGTVAHLNAGSSIKYPVHFLPGLNREVHITGEAYLEVAKDTAHPFIVNANQLHIEVWGTRFNVSAYTEDEATEVVLVEGSVSLYTESKGNDTHIYTFLKPGFKGSLDKNNNNISTSEVITDIYTSWINGNLVFRNITFNNILKKMERHYNIVIVNNNIEIKDEEFNANFGDEPIEKVLEELSANYGVEYNFTDTGIVIY</sequence>
<dbReference type="AlphaFoldDB" id="A0A1G7J2S1"/>
<dbReference type="PANTHER" id="PTHR30273">
    <property type="entry name" value="PERIPLASMIC SIGNAL SENSOR AND SIGMA FACTOR ACTIVATOR FECR-RELATED"/>
    <property type="match status" value="1"/>
</dbReference>
<accession>A0A1G7J2S1</accession>
<dbReference type="RefSeq" id="WP_091874242.1">
    <property type="nucleotide sequence ID" value="NZ_FNAO01000017.1"/>
</dbReference>
<dbReference type="Gene3D" id="3.55.50.30">
    <property type="match status" value="1"/>
</dbReference>
<feature type="domain" description="FecR protein" evidence="2">
    <location>
        <begin position="167"/>
        <end position="256"/>
    </location>
</feature>
<evidence type="ECO:0000259" key="3">
    <source>
        <dbReference type="Pfam" id="PF16344"/>
    </source>
</evidence>
<dbReference type="Proteomes" id="UP000199109">
    <property type="component" value="Unassembled WGS sequence"/>
</dbReference>
<evidence type="ECO:0000313" key="4">
    <source>
        <dbReference type="EMBL" id="SDF19191.1"/>
    </source>
</evidence>
<evidence type="ECO:0000256" key="1">
    <source>
        <dbReference type="SAM" id="Phobius"/>
    </source>
</evidence>
<dbReference type="PANTHER" id="PTHR30273:SF2">
    <property type="entry name" value="PROTEIN FECR"/>
    <property type="match status" value="1"/>
</dbReference>
<reference evidence="4 5" key="1">
    <citation type="submission" date="2016-10" db="EMBL/GenBank/DDBJ databases">
        <authorList>
            <person name="de Groot N.N."/>
        </authorList>
    </citation>
    <scope>NUCLEOTIDE SEQUENCE [LARGE SCALE GENOMIC DNA]</scope>
    <source>
        <strain evidence="4 5">DSM 23421</strain>
    </source>
</reference>
<feature type="transmembrane region" description="Helical" evidence="1">
    <location>
        <begin position="74"/>
        <end position="94"/>
    </location>
</feature>
<evidence type="ECO:0000259" key="2">
    <source>
        <dbReference type="Pfam" id="PF04773"/>
    </source>
</evidence>
<dbReference type="GO" id="GO:0016989">
    <property type="term" value="F:sigma factor antagonist activity"/>
    <property type="evidence" value="ECO:0007669"/>
    <property type="project" value="TreeGrafter"/>
</dbReference>
<keyword evidence="1" id="KW-0472">Membrane</keyword>